<evidence type="ECO:0000256" key="10">
    <source>
        <dbReference type="SAM" id="SignalP"/>
    </source>
</evidence>
<dbReference type="Gene3D" id="3.10.50.40">
    <property type="match status" value="1"/>
</dbReference>
<evidence type="ECO:0000256" key="8">
    <source>
        <dbReference type="ARBA" id="ARBA00031484"/>
    </source>
</evidence>
<proteinExistence type="predicted"/>
<dbReference type="Pfam" id="PF00639">
    <property type="entry name" value="Rotamase"/>
    <property type="match status" value="1"/>
</dbReference>
<comment type="caution">
    <text evidence="12">The sequence shown here is derived from an EMBL/GenBank/DDBJ whole genome shotgun (WGS) entry which is preliminary data.</text>
</comment>
<dbReference type="SUPFAM" id="SSF109998">
    <property type="entry name" value="Triger factor/SurA peptide-binding domain-like"/>
    <property type="match status" value="1"/>
</dbReference>
<dbReference type="InterPro" id="IPR046357">
    <property type="entry name" value="PPIase_dom_sf"/>
</dbReference>
<evidence type="ECO:0000256" key="4">
    <source>
        <dbReference type="ARBA" id="ARBA00023110"/>
    </source>
</evidence>
<keyword evidence="5" id="KW-0143">Chaperone</keyword>
<keyword evidence="13" id="KW-1185">Reference proteome</keyword>
<dbReference type="InterPro" id="IPR015391">
    <property type="entry name" value="SurA_N"/>
</dbReference>
<dbReference type="Proteomes" id="UP000198462">
    <property type="component" value="Unassembled WGS sequence"/>
</dbReference>
<dbReference type="OrthoDB" id="9791746at2"/>
<dbReference type="Gene3D" id="1.10.4030.10">
    <property type="entry name" value="Porin chaperone SurA, peptide-binding domain"/>
    <property type="match status" value="1"/>
</dbReference>
<dbReference type="InterPro" id="IPR050280">
    <property type="entry name" value="OMP_Chaperone_SurA"/>
</dbReference>
<dbReference type="InterPro" id="IPR000297">
    <property type="entry name" value="PPIase_PpiC"/>
</dbReference>
<dbReference type="EMBL" id="NFZT01000001">
    <property type="protein sequence ID" value="OWV34767.1"/>
    <property type="molecule type" value="Genomic_DNA"/>
</dbReference>
<dbReference type="InterPro" id="IPR027304">
    <property type="entry name" value="Trigger_fact/SurA_dom_sf"/>
</dbReference>
<sequence length="449" mass="49732">MISTTLRLAASAAILSLATATIPAGAQNMDAANPILEELNRNPDITILAEPTDPAVRKATAVVNGDVVTDTDVDQRLNLVLASNPTPVEAEERRRLRMQVMSNLIDEKLQIQESNENDVFISDEELDGAFARVARNFEMTPEQFAVYLRERDTSEMSIKQQIRAELAWGRLIRRQVQPFVNVGDDEVEAMIRRMEAAKGTDEYRIAELVLFTTPNTAQQVLQRANQIVEQLRQGASFPAYARQYSESSTATVGGELGWVQLEQLPEELQPVVEQLNEGQITQPIQIPGAVVLLALVDKRQILTADEDDTVLSLKQMTVPVPDVETQAALDAFVQRLGGSISSMGGCGGVEGVAAEYDAEVTVNDQVRLGDLPPQLKSLLQQMQVGQSTPPFGTGEEELRLLTLCGREQPQMAQAPNFNSMYQQLEQSRVSSRAQRYLRDLRRNAIIDYR</sequence>
<dbReference type="PANTHER" id="PTHR47637:SF1">
    <property type="entry name" value="CHAPERONE SURA"/>
    <property type="match status" value="1"/>
</dbReference>
<name>A0A219B8V4_9SPHN</name>
<keyword evidence="2 10" id="KW-0732">Signal</keyword>
<dbReference type="Pfam" id="PF09312">
    <property type="entry name" value="SurA_N"/>
    <property type="match status" value="1"/>
</dbReference>
<keyword evidence="4 9" id="KW-0697">Rotamase</keyword>
<gene>
    <name evidence="12" type="ORF">B5C34_12285</name>
</gene>
<evidence type="ECO:0000256" key="7">
    <source>
        <dbReference type="ARBA" id="ARBA00030642"/>
    </source>
</evidence>
<accession>A0A219B8V4</accession>
<reference evidence="13" key="1">
    <citation type="submission" date="2017-05" db="EMBL/GenBank/DDBJ databases">
        <authorList>
            <person name="Lin X."/>
        </authorList>
    </citation>
    <scope>NUCLEOTIDE SEQUENCE [LARGE SCALE GENOMIC DNA]</scope>
    <source>
        <strain evidence="13">JLT2012</strain>
    </source>
</reference>
<feature type="signal peptide" evidence="10">
    <location>
        <begin position="1"/>
        <end position="26"/>
    </location>
</feature>
<keyword evidence="6 9" id="KW-0413">Isomerase</keyword>
<evidence type="ECO:0000313" key="12">
    <source>
        <dbReference type="EMBL" id="OWV34767.1"/>
    </source>
</evidence>
<evidence type="ECO:0000256" key="1">
    <source>
        <dbReference type="ARBA" id="ARBA00018370"/>
    </source>
</evidence>
<dbReference type="GO" id="GO:0003755">
    <property type="term" value="F:peptidyl-prolyl cis-trans isomerase activity"/>
    <property type="evidence" value="ECO:0007669"/>
    <property type="project" value="UniProtKB-KW"/>
</dbReference>
<dbReference type="SUPFAM" id="SSF54534">
    <property type="entry name" value="FKBP-like"/>
    <property type="match status" value="1"/>
</dbReference>
<feature type="chain" id="PRO_5013188593" description="Parvulin-like PPIase" evidence="10">
    <location>
        <begin position="27"/>
        <end position="449"/>
    </location>
</feature>
<organism evidence="12 13">
    <name type="scientific">Pacificimonas flava</name>
    <dbReference type="NCBI Taxonomy" id="1234595"/>
    <lineage>
        <taxon>Bacteria</taxon>
        <taxon>Pseudomonadati</taxon>
        <taxon>Pseudomonadota</taxon>
        <taxon>Alphaproteobacteria</taxon>
        <taxon>Sphingomonadales</taxon>
        <taxon>Sphingosinicellaceae</taxon>
        <taxon>Pacificimonas</taxon>
    </lineage>
</organism>
<evidence type="ECO:0000256" key="3">
    <source>
        <dbReference type="ARBA" id="ARBA00022764"/>
    </source>
</evidence>
<evidence type="ECO:0000256" key="9">
    <source>
        <dbReference type="PROSITE-ProRule" id="PRU00278"/>
    </source>
</evidence>
<dbReference type="PANTHER" id="PTHR47637">
    <property type="entry name" value="CHAPERONE SURA"/>
    <property type="match status" value="1"/>
</dbReference>
<evidence type="ECO:0000313" key="13">
    <source>
        <dbReference type="Proteomes" id="UP000198462"/>
    </source>
</evidence>
<evidence type="ECO:0000256" key="2">
    <source>
        <dbReference type="ARBA" id="ARBA00022729"/>
    </source>
</evidence>
<evidence type="ECO:0000259" key="11">
    <source>
        <dbReference type="PROSITE" id="PS50198"/>
    </source>
</evidence>
<evidence type="ECO:0000256" key="5">
    <source>
        <dbReference type="ARBA" id="ARBA00023186"/>
    </source>
</evidence>
<feature type="domain" description="PpiC" evidence="11">
    <location>
        <begin position="200"/>
        <end position="297"/>
    </location>
</feature>
<protein>
    <recommendedName>
        <fullName evidence="1">Parvulin-like PPIase</fullName>
    </recommendedName>
    <alternativeName>
        <fullName evidence="7">Peptidyl-prolyl cis-trans isomerase plp</fullName>
    </alternativeName>
    <alternativeName>
        <fullName evidence="8">Rotamase plp</fullName>
    </alternativeName>
</protein>
<dbReference type="AlphaFoldDB" id="A0A219B8V4"/>
<keyword evidence="3" id="KW-0574">Periplasm</keyword>
<dbReference type="PROSITE" id="PS50198">
    <property type="entry name" value="PPIC_PPIASE_2"/>
    <property type="match status" value="1"/>
</dbReference>
<evidence type="ECO:0000256" key="6">
    <source>
        <dbReference type="ARBA" id="ARBA00023235"/>
    </source>
</evidence>